<reference evidence="3 4" key="1">
    <citation type="submission" date="2018-01" db="EMBL/GenBank/DDBJ databases">
        <authorList>
            <person name="Gaut B.S."/>
            <person name="Morton B.R."/>
            <person name="Clegg M.T."/>
            <person name="Duvall M.R."/>
        </authorList>
    </citation>
    <scope>NUCLEOTIDE SEQUENCE [LARGE SCALE GENOMIC DNA]</scope>
    <source>
        <strain evidence="3 4">HR-AV</strain>
    </source>
</reference>
<dbReference type="PANTHER" id="PTHR42964">
    <property type="entry name" value="ENOYL-COA HYDRATASE"/>
    <property type="match status" value="1"/>
</dbReference>
<keyword evidence="4" id="KW-1185">Reference proteome</keyword>
<dbReference type="AlphaFoldDB" id="A0A2S5A0F4"/>
<dbReference type="InterPro" id="IPR051683">
    <property type="entry name" value="Enoyl-CoA_Hydratase/Isomerase"/>
</dbReference>
<dbReference type="InterPro" id="IPR001753">
    <property type="entry name" value="Enoyl-CoA_hydra/iso"/>
</dbReference>
<dbReference type="OrthoDB" id="9775794at2"/>
<sequence length="258" mass="28718">MEELVKFTIEDRIAFITLNRPEKRNALNEEVVQQLKKFIYKAEKDVNIKVIVLEAEGEVFSAGADLAYLQKLQQNSVNENIADSHQLRELFSAIYFSSKITIAKVQGHAIAGGCGLATVCDFVFSAHEAQFGYTEVKIGFVPAIVALFLIRKIGEGKAKDLLLSGRLISSIEAKEIGLINDMVDHNELDEVVKTFALKMCNETSANSIAITKDLIQKVQSMKTEEALIFAAETNAHVRSTEDFKKGVDSFLTKTKLKW</sequence>
<dbReference type="PANTHER" id="PTHR42964:SF1">
    <property type="entry name" value="POLYKETIDE BIOSYNTHESIS ENOYL-COA HYDRATASE PKSH-RELATED"/>
    <property type="match status" value="1"/>
</dbReference>
<dbReference type="Gene3D" id="3.90.226.10">
    <property type="entry name" value="2-enoyl-CoA Hydratase, Chain A, domain 1"/>
    <property type="match status" value="1"/>
</dbReference>
<dbReference type="CDD" id="cd06558">
    <property type="entry name" value="crotonase-like"/>
    <property type="match status" value="1"/>
</dbReference>
<gene>
    <name evidence="3" type="ORF">C3K47_12485</name>
</gene>
<dbReference type="Pfam" id="PF00378">
    <property type="entry name" value="ECH_1"/>
    <property type="match status" value="1"/>
</dbReference>
<dbReference type="RefSeq" id="WP_103789477.1">
    <property type="nucleotide sequence ID" value="NZ_PQVF01000008.1"/>
</dbReference>
<evidence type="ECO:0000256" key="2">
    <source>
        <dbReference type="RuleBase" id="RU003707"/>
    </source>
</evidence>
<comment type="caution">
    <text evidence="3">The sequence shown here is derived from an EMBL/GenBank/DDBJ whole genome shotgun (WGS) entry which is preliminary data.</text>
</comment>
<comment type="similarity">
    <text evidence="1 2">Belongs to the enoyl-CoA hydratase/isomerase family.</text>
</comment>
<evidence type="ECO:0000256" key="1">
    <source>
        <dbReference type="ARBA" id="ARBA00005254"/>
    </source>
</evidence>
<dbReference type="InterPro" id="IPR018376">
    <property type="entry name" value="Enoyl-CoA_hyd/isom_CS"/>
</dbReference>
<dbReference type="PROSITE" id="PS00166">
    <property type="entry name" value="ENOYL_COA_HYDRATASE"/>
    <property type="match status" value="1"/>
</dbReference>
<organism evidence="3 4">
    <name type="scientific">Solitalea longa</name>
    <dbReference type="NCBI Taxonomy" id="2079460"/>
    <lineage>
        <taxon>Bacteria</taxon>
        <taxon>Pseudomonadati</taxon>
        <taxon>Bacteroidota</taxon>
        <taxon>Sphingobacteriia</taxon>
        <taxon>Sphingobacteriales</taxon>
        <taxon>Sphingobacteriaceae</taxon>
        <taxon>Solitalea</taxon>
    </lineage>
</organism>
<dbReference type="InterPro" id="IPR029045">
    <property type="entry name" value="ClpP/crotonase-like_dom_sf"/>
</dbReference>
<evidence type="ECO:0000313" key="4">
    <source>
        <dbReference type="Proteomes" id="UP000236893"/>
    </source>
</evidence>
<protein>
    <submittedName>
        <fullName evidence="3">Methylglutaconyl-CoA hydratase</fullName>
    </submittedName>
</protein>
<name>A0A2S5A0F4_9SPHI</name>
<proteinExistence type="inferred from homology"/>
<dbReference type="GO" id="GO:0003824">
    <property type="term" value="F:catalytic activity"/>
    <property type="evidence" value="ECO:0007669"/>
    <property type="project" value="InterPro"/>
</dbReference>
<dbReference type="EMBL" id="PQVF01000008">
    <property type="protein sequence ID" value="POY36014.1"/>
    <property type="molecule type" value="Genomic_DNA"/>
</dbReference>
<evidence type="ECO:0000313" key="3">
    <source>
        <dbReference type="EMBL" id="POY36014.1"/>
    </source>
</evidence>
<accession>A0A2S5A0F4</accession>
<dbReference type="Proteomes" id="UP000236893">
    <property type="component" value="Unassembled WGS sequence"/>
</dbReference>
<dbReference type="SUPFAM" id="SSF52096">
    <property type="entry name" value="ClpP/crotonase"/>
    <property type="match status" value="1"/>
</dbReference>